<dbReference type="InterPro" id="IPR006282">
    <property type="entry name" value="Thi_PPkinase"/>
</dbReference>
<protein>
    <recommendedName>
        <fullName evidence="5">Thiamine diphosphokinase</fullName>
        <ecNumber evidence="5">2.7.6.2</ecNumber>
    </recommendedName>
</protein>
<evidence type="ECO:0000256" key="3">
    <source>
        <dbReference type="ARBA" id="ARBA00022777"/>
    </source>
</evidence>
<keyword evidence="4" id="KW-0067">ATP-binding</keyword>
<dbReference type="CDD" id="cd07995">
    <property type="entry name" value="TPK"/>
    <property type="match status" value="1"/>
</dbReference>
<accession>A0A1H8GPD3</accession>
<organism evidence="7 8">
    <name type="scientific">Pseudorhodobacter antarcticus</name>
    <dbReference type="NCBI Taxonomy" id="1077947"/>
    <lineage>
        <taxon>Bacteria</taxon>
        <taxon>Pseudomonadati</taxon>
        <taxon>Pseudomonadota</taxon>
        <taxon>Alphaproteobacteria</taxon>
        <taxon>Rhodobacterales</taxon>
        <taxon>Paracoccaceae</taxon>
        <taxon>Pseudorhodobacter</taxon>
    </lineage>
</organism>
<name>A0A1H8GPD3_9RHOB</name>
<keyword evidence="8" id="KW-1185">Reference proteome</keyword>
<dbReference type="InterPro" id="IPR007371">
    <property type="entry name" value="TPK_catalytic"/>
</dbReference>
<dbReference type="STRING" id="1077947.SAMN05216227_101479"/>
<evidence type="ECO:0000256" key="2">
    <source>
        <dbReference type="ARBA" id="ARBA00022741"/>
    </source>
</evidence>
<dbReference type="PANTHER" id="PTHR41299:SF1">
    <property type="entry name" value="THIAMINE PYROPHOSPHOKINASE"/>
    <property type="match status" value="1"/>
</dbReference>
<dbReference type="InterPro" id="IPR053149">
    <property type="entry name" value="TPK"/>
</dbReference>
<dbReference type="RefSeq" id="WP_050520920.1">
    <property type="nucleotide sequence ID" value="NZ_FOCO01000014.1"/>
</dbReference>
<dbReference type="GO" id="GO:0009229">
    <property type="term" value="P:thiamine diphosphate biosynthetic process"/>
    <property type="evidence" value="ECO:0007669"/>
    <property type="project" value="InterPro"/>
</dbReference>
<dbReference type="GO" id="GO:0005524">
    <property type="term" value="F:ATP binding"/>
    <property type="evidence" value="ECO:0007669"/>
    <property type="project" value="UniProtKB-KW"/>
</dbReference>
<sequence>MKHPIVESQTGVTLIAGGSVLARDVAAARALAPCVVAADGGGDRALACGVRPAAVIGDMDSLSVAGHAALADVIHPIAEQDSTDFDKALRHIRAPFVLGLGLLGGRVDHELAALAVLSRRYLTPCLLIGRDDVIFAAPQHITLQMRPGDRFSLFPFAPTTGRSTGLQWSIDGIDFAPMGRGGTSNRANGVVTLDFDAPGMLVIVPRARLRTALDARISARAWAG</sequence>
<dbReference type="InterPro" id="IPR036371">
    <property type="entry name" value="TPK_B1-bd_sf"/>
</dbReference>
<dbReference type="Pfam" id="PF04263">
    <property type="entry name" value="TPK_catalytic"/>
    <property type="match status" value="1"/>
</dbReference>
<dbReference type="OrthoDB" id="7057856at2"/>
<keyword evidence="3 7" id="KW-0418">Kinase</keyword>
<evidence type="ECO:0000313" key="8">
    <source>
        <dbReference type="Proteomes" id="UP000183002"/>
    </source>
</evidence>
<gene>
    <name evidence="7" type="ORF">SAMN05216227_101479</name>
</gene>
<evidence type="ECO:0000313" key="7">
    <source>
        <dbReference type="EMBL" id="SEN45700.1"/>
    </source>
</evidence>
<keyword evidence="1" id="KW-0808">Transferase</keyword>
<proteinExistence type="predicted"/>
<evidence type="ECO:0000256" key="4">
    <source>
        <dbReference type="ARBA" id="ARBA00022840"/>
    </source>
</evidence>
<feature type="domain" description="Thiamin pyrophosphokinase catalytic" evidence="6">
    <location>
        <begin position="32"/>
        <end position="119"/>
    </location>
</feature>
<dbReference type="GO" id="GO:0006772">
    <property type="term" value="P:thiamine metabolic process"/>
    <property type="evidence" value="ECO:0007669"/>
    <property type="project" value="UniProtKB-UniRule"/>
</dbReference>
<evidence type="ECO:0000259" key="6">
    <source>
        <dbReference type="Pfam" id="PF04263"/>
    </source>
</evidence>
<dbReference type="AlphaFoldDB" id="A0A1H8GPD3"/>
<dbReference type="PANTHER" id="PTHR41299">
    <property type="entry name" value="THIAMINE PYROPHOSPHOKINASE"/>
    <property type="match status" value="1"/>
</dbReference>
<dbReference type="GO" id="GO:0004788">
    <property type="term" value="F:thiamine diphosphokinase activity"/>
    <property type="evidence" value="ECO:0007669"/>
    <property type="project" value="UniProtKB-UniRule"/>
</dbReference>
<dbReference type="InterPro" id="IPR036759">
    <property type="entry name" value="TPK_catalytic_sf"/>
</dbReference>
<dbReference type="GO" id="GO:0016301">
    <property type="term" value="F:kinase activity"/>
    <property type="evidence" value="ECO:0007669"/>
    <property type="project" value="UniProtKB-KW"/>
</dbReference>
<evidence type="ECO:0000256" key="5">
    <source>
        <dbReference type="NCBIfam" id="TIGR01378"/>
    </source>
</evidence>
<dbReference type="Gene3D" id="3.40.50.10240">
    <property type="entry name" value="Thiamin pyrophosphokinase, catalytic domain"/>
    <property type="match status" value="1"/>
</dbReference>
<keyword evidence="2" id="KW-0547">Nucleotide-binding</keyword>
<dbReference type="EC" id="2.7.6.2" evidence="5"/>
<dbReference type="EMBL" id="FOCO01000014">
    <property type="protein sequence ID" value="SEN45700.1"/>
    <property type="molecule type" value="Genomic_DNA"/>
</dbReference>
<dbReference type="SUPFAM" id="SSF63862">
    <property type="entry name" value="Thiamin pyrophosphokinase, substrate-binding domain"/>
    <property type="match status" value="1"/>
</dbReference>
<dbReference type="NCBIfam" id="TIGR01378">
    <property type="entry name" value="thi_PPkinase"/>
    <property type="match status" value="1"/>
</dbReference>
<dbReference type="SUPFAM" id="SSF63999">
    <property type="entry name" value="Thiamin pyrophosphokinase, catalytic domain"/>
    <property type="match status" value="1"/>
</dbReference>
<dbReference type="Proteomes" id="UP000183002">
    <property type="component" value="Unassembled WGS sequence"/>
</dbReference>
<evidence type="ECO:0000256" key="1">
    <source>
        <dbReference type="ARBA" id="ARBA00022679"/>
    </source>
</evidence>
<reference evidence="7 8" key="1">
    <citation type="submission" date="2016-10" db="EMBL/GenBank/DDBJ databases">
        <authorList>
            <person name="de Groot N.N."/>
        </authorList>
    </citation>
    <scope>NUCLEOTIDE SEQUENCE [LARGE SCALE GENOMIC DNA]</scope>
    <source>
        <strain evidence="7 8">CGMCC 1.10836</strain>
    </source>
</reference>